<feature type="region of interest" description="Disordered" evidence="1">
    <location>
        <begin position="1"/>
        <end position="79"/>
    </location>
</feature>
<evidence type="ECO:0000313" key="2">
    <source>
        <dbReference type="EMBL" id="MFB9074008.1"/>
    </source>
</evidence>
<proteinExistence type="predicted"/>
<reference evidence="2 3" key="1">
    <citation type="submission" date="2024-09" db="EMBL/GenBank/DDBJ databases">
        <authorList>
            <person name="Sun Q."/>
            <person name="Mori K."/>
        </authorList>
    </citation>
    <scope>NUCLEOTIDE SEQUENCE [LARGE SCALE GENOMIC DNA]</scope>
    <source>
        <strain evidence="2 3">CCM 7609</strain>
    </source>
</reference>
<feature type="compositionally biased region" description="Polar residues" evidence="1">
    <location>
        <begin position="9"/>
        <end position="26"/>
    </location>
</feature>
<evidence type="ECO:0000313" key="3">
    <source>
        <dbReference type="Proteomes" id="UP001589575"/>
    </source>
</evidence>
<comment type="caution">
    <text evidence="2">The sequence shown here is derived from an EMBL/GenBank/DDBJ whole genome shotgun (WGS) entry which is preliminary data.</text>
</comment>
<feature type="compositionally biased region" description="Low complexity" evidence="1">
    <location>
        <begin position="60"/>
        <end position="79"/>
    </location>
</feature>
<name>A0ABV5G6G7_9MICC</name>
<keyword evidence="3" id="KW-1185">Reference proteome</keyword>
<organism evidence="2 3">
    <name type="scientific">Citricoccus parietis</name>
    <dbReference type="NCBI Taxonomy" id="592307"/>
    <lineage>
        <taxon>Bacteria</taxon>
        <taxon>Bacillati</taxon>
        <taxon>Actinomycetota</taxon>
        <taxon>Actinomycetes</taxon>
        <taxon>Micrococcales</taxon>
        <taxon>Micrococcaceae</taxon>
        <taxon>Citricoccus</taxon>
    </lineage>
</organism>
<gene>
    <name evidence="2" type="ORF">ACFFX0_23565</name>
</gene>
<accession>A0ABV5G6G7</accession>
<evidence type="ECO:0000256" key="1">
    <source>
        <dbReference type="SAM" id="MobiDB-lite"/>
    </source>
</evidence>
<dbReference type="EMBL" id="JBHMFI010000001">
    <property type="protein sequence ID" value="MFB9074008.1"/>
    <property type="molecule type" value="Genomic_DNA"/>
</dbReference>
<sequence length="79" mass="8182">MARLRRSPWTASLPSRVSTPSRSAGRTISEPRAAAVRPKDNGWGPNAAATGTGTRQPAECSTTRAASARSCTSALTAAR</sequence>
<protein>
    <submittedName>
        <fullName evidence="2">Uncharacterized protein</fullName>
    </submittedName>
</protein>
<dbReference type="Proteomes" id="UP001589575">
    <property type="component" value="Unassembled WGS sequence"/>
</dbReference>